<feature type="domain" description="HTH tetR-type" evidence="3">
    <location>
        <begin position="9"/>
        <end position="70"/>
    </location>
</feature>
<evidence type="ECO:0000256" key="2">
    <source>
        <dbReference type="PROSITE-ProRule" id="PRU00335"/>
    </source>
</evidence>
<protein>
    <submittedName>
        <fullName evidence="4">TetR/AcrR family transcriptional regulator</fullName>
    </submittedName>
</protein>
<organism evidence="4 5">
    <name type="scientific">Ruminococcus gauvreauii</name>
    <dbReference type="NCBI Taxonomy" id="438033"/>
    <lineage>
        <taxon>Bacteria</taxon>
        <taxon>Bacillati</taxon>
        <taxon>Bacillota</taxon>
        <taxon>Clostridia</taxon>
        <taxon>Eubacteriales</taxon>
        <taxon>Oscillospiraceae</taxon>
        <taxon>Ruminococcus</taxon>
    </lineage>
</organism>
<dbReference type="PROSITE" id="PS50977">
    <property type="entry name" value="HTH_TETR_2"/>
    <property type="match status" value="1"/>
</dbReference>
<dbReference type="Proteomes" id="UP001060164">
    <property type="component" value="Chromosome"/>
</dbReference>
<keyword evidence="1 2" id="KW-0238">DNA-binding</keyword>
<dbReference type="PANTHER" id="PTHR43479">
    <property type="entry name" value="ACREF/ENVCD OPERON REPRESSOR-RELATED"/>
    <property type="match status" value="1"/>
</dbReference>
<name>A0ABY5VJ07_9FIRM</name>
<dbReference type="Gene3D" id="1.10.357.10">
    <property type="entry name" value="Tetracycline Repressor, domain 2"/>
    <property type="match status" value="1"/>
</dbReference>
<reference evidence="4" key="1">
    <citation type="journal article" date="2022" name="Cell">
        <title>Design, construction, and in vivo augmentation of a complex gut microbiome.</title>
        <authorList>
            <person name="Cheng A.G."/>
            <person name="Ho P.Y."/>
            <person name="Aranda-Diaz A."/>
            <person name="Jain S."/>
            <person name="Yu F.B."/>
            <person name="Meng X."/>
            <person name="Wang M."/>
            <person name="Iakiviak M."/>
            <person name="Nagashima K."/>
            <person name="Zhao A."/>
            <person name="Murugkar P."/>
            <person name="Patil A."/>
            <person name="Atabakhsh K."/>
            <person name="Weakley A."/>
            <person name="Yan J."/>
            <person name="Brumbaugh A.R."/>
            <person name="Higginbottom S."/>
            <person name="Dimas A."/>
            <person name="Shiver A.L."/>
            <person name="Deutschbauer A."/>
            <person name="Neff N."/>
            <person name="Sonnenburg J.L."/>
            <person name="Huang K.C."/>
            <person name="Fischbach M.A."/>
        </authorList>
    </citation>
    <scope>NUCLEOTIDE SEQUENCE</scope>
    <source>
        <strain evidence="4">DSM 19829</strain>
    </source>
</reference>
<evidence type="ECO:0000313" key="4">
    <source>
        <dbReference type="EMBL" id="UWP60297.1"/>
    </source>
</evidence>
<gene>
    <name evidence="4" type="ORF">NQ502_04375</name>
</gene>
<dbReference type="InterPro" id="IPR009057">
    <property type="entry name" value="Homeodomain-like_sf"/>
</dbReference>
<accession>A0ABY5VJ07</accession>
<dbReference type="RefSeq" id="WP_028528668.1">
    <property type="nucleotide sequence ID" value="NZ_CABLBR010000013.1"/>
</dbReference>
<dbReference type="InterPro" id="IPR050624">
    <property type="entry name" value="HTH-type_Tx_Regulator"/>
</dbReference>
<evidence type="ECO:0000259" key="3">
    <source>
        <dbReference type="PROSITE" id="PS50977"/>
    </source>
</evidence>
<sequence length="207" mass="23530">MKSEHTILPPKKQAIFQAVIVLLDRGLAPDSLKVSEIAAEAGIGKGTIYEYFSSKEEIITQTLVYELETTAEEILEMIRSAGSFEGIVRKLLDWVEENYERKTSFMRLLQLMERMDEIPESIRRELKKQGHSPCDINHYMLRLAKRGQETGELSDEIPCSMLASSILAALVMYLSYLNFPEGYGRMESGEAKAFVWKSIQEICGKKP</sequence>
<keyword evidence="5" id="KW-1185">Reference proteome</keyword>
<dbReference type="PANTHER" id="PTHR43479:SF11">
    <property type="entry name" value="ACREF_ENVCD OPERON REPRESSOR-RELATED"/>
    <property type="match status" value="1"/>
</dbReference>
<dbReference type="InterPro" id="IPR001647">
    <property type="entry name" value="HTH_TetR"/>
</dbReference>
<dbReference type="SUPFAM" id="SSF46689">
    <property type="entry name" value="Homeodomain-like"/>
    <property type="match status" value="1"/>
</dbReference>
<evidence type="ECO:0000256" key="1">
    <source>
        <dbReference type="ARBA" id="ARBA00023125"/>
    </source>
</evidence>
<feature type="DNA-binding region" description="H-T-H motif" evidence="2">
    <location>
        <begin position="33"/>
        <end position="52"/>
    </location>
</feature>
<proteinExistence type="predicted"/>
<dbReference type="Pfam" id="PF00440">
    <property type="entry name" value="TetR_N"/>
    <property type="match status" value="1"/>
</dbReference>
<evidence type="ECO:0000313" key="5">
    <source>
        <dbReference type="Proteomes" id="UP001060164"/>
    </source>
</evidence>
<dbReference type="EMBL" id="CP102290">
    <property type="protein sequence ID" value="UWP60297.1"/>
    <property type="molecule type" value="Genomic_DNA"/>
</dbReference>